<sequence>MPKGKGSIILKKLGTLLGVIVIVFILVYLGVTFTSGWGKTPTQVSLAEADKKLEKFYADVNPQVVPPVKGQIDLDPVDIAATLPDIAKFPVSVNNASDNFIEIFSSTEKSGTGVDGWLNEVAAEFNKAGVAVNGKPASVKIRNIASGTAADYITSGKYIPDAYTPSNELWGEMVKAKGIKAEMVTNHLVGNVPGVVISKAKYDALVAKYGSITVKTVTDAISNGDLAMGYTDPFASSTGLNFLLASLNTFDSENLLGEKAVQSFEKFQANVPFIASTTIQMRDAAKTGALDAFVLEYQTYVNAADLKGGYVFTPFGARHDSPLYALGDIPQAKLDIVKKFAEFVAQDKYQKMAVDKGFNGLADYKSDLPQLDGSLITSAQKVWKEKKNGGAPIAAVFVADISGSMNGAPLNKLKESLIRGQKFLGRDNSIGFVSYSSKVAINLPIAKFDTNQQSLFVGTVNSLQAGGGTATFNAVVVALKMLKTEMAAHPNVRPLIFVLSDGETNEGYSLGKVEDLIKAYKIPIYTVGYNANIKALQSISSLNEAASINADTDDVVYKLGNLFNVQM</sequence>
<dbReference type="OrthoDB" id="1814775at2"/>
<organism evidence="3 4">
    <name type="scientific">Paenibacillus thalictri</name>
    <dbReference type="NCBI Taxonomy" id="2527873"/>
    <lineage>
        <taxon>Bacteria</taxon>
        <taxon>Bacillati</taxon>
        <taxon>Bacillota</taxon>
        <taxon>Bacilli</taxon>
        <taxon>Bacillales</taxon>
        <taxon>Paenibacillaceae</taxon>
        <taxon>Paenibacillus</taxon>
    </lineage>
</organism>
<dbReference type="CDD" id="cd00198">
    <property type="entry name" value="vWFA"/>
    <property type="match status" value="1"/>
</dbReference>
<evidence type="ECO:0000259" key="2">
    <source>
        <dbReference type="PROSITE" id="PS50234"/>
    </source>
</evidence>
<feature type="transmembrane region" description="Helical" evidence="1">
    <location>
        <begin position="12"/>
        <end position="31"/>
    </location>
</feature>
<evidence type="ECO:0000313" key="3">
    <source>
        <dbReference type="EMBL" id="TBL79846.1"/>
    </source>
</evidence>
<comment type="caution">
    <text evidence="3">The sequence shown here is derived from an EMBL/GenBank/DDBJ whole genome shotgun (WGS) entry which is preliminary data.</text>
</comment>
<evidence type="ECO:0000313" key="4">
    <source>
        <dbReference type="Proteomes" id="UP000293142"/>
    </source>
</evidence>
<dbReference type="EMBL" id="SIRE01000006">
    <property type="protein sequence ID" value="TBL79846.1"/>
    <property type="molecule type" value="Genomic_DNA"/>
</dbReference>
<dbReference type="Pfam" id="PF13531">
    <property type="entry name" value="SBP_bac_11"/>
    <property type="match status" value="1"/>
</dbReference>
<proteinExistence type="predicted"/>
<keyword evidence="1" id="KW-0472">Membrane</keyword>
<keyword evidence="1" id="KW-1133">Transmembrane helix</keyword>
<keyword evidence="4" id="KW-1185">Reference proteome</keyword>
<dbReference type="InterPro" id="IPR002035">
    <property type="entry name" value="VWF_A"/>
</dbReference>
<gene>
    <name evidence="3" type="ORF">EYB31_09610</name>
</gene>
<reference evidence="3 4" key="1">
    <citation type="submission" date="2019-02" db="EMBL/GenBank/DDBJ databases">
        <title>Paenibacillus sp. nov., isolated from surface-sterilized tissue of Thalictrum simplex L.</title>
        <authorList>
            <person name="Tuo L."/>
        </authorList>
    </citation>
    <scope>NUCLEOTIDE SEQUENCE [LARGE SCALE GENOMIC DNA]</scope>
    <source>
        <strain evidence="3 4">N2SHLJ1</strain>
    </source>
</reference>
<protein>
    <submittedName>
        <fullName evidence="3">VWA domain-containing protein</fullName>
    </submittedName>
</protein>
<keyword evidence="1" id="KW-0812">Transmembrane</keyword>
<dbReference type="InterPro" id="IPR051266">
    <property type="entry name" value="CLCR"/>
</dbReference>
<dbReference type="SUPFAM" id="SSF53850">
    <property type="entry name" value="Periplasmic binding protein-like II"/>
    <property type="match status" value="1"/>
</dbReference>
<evidence type="ECO:0000256" key="1">
    <source>
        <dbReference type="SAM" id="Phobius"/>
    </source>
</evidence>
<dbReference type="Gene3D" id="3.40.50.410">
    <property type="entry name" value="von Willebrand factor, type A domain"/>
    <property type="match status" value="1"/>
</dbReference>
<dbReference type="SMART" id="SM00327">
    <property type="entry name" value="VWA"/>
    <property type="match status" value="1"/>
</dbReference>
<dbReference type="PANTHER" id="PTHR10579:SF43">
    <property type="entry name" value="ZINC FINGER (C3HC4-TYPE RING FINGER) FAMILY PROTEIN"/>
    <property type="match status" value="1"/>
</dbReference>
<dbReference type="Pfam" id="PF00092">
    <property type="entry name" value="VWA"/>
    <property type="match status" value="1"/>
</dbReference>
<dbReference type="PROSITE" id="PS50234">
    <property type="entry name" value="VWFA"/>
    <property type="match status" value="1"/>
</dbReference>
<dbReference type="PANTHER" id="PTHR10579">
    <property type="entry name" value="CALCIUM-ACTIVATED CHLORIDE CHANNEL REGULATOR"/>
    <property type="match status" value="1"/>
</dbReference>
<dbReference type="AlphaFoldDB" id="A0A4Q9DU26"/>
<dbReference type="InterPro" id="IPR036465">
    <property type="entry name" value="vWFA_dom_sf"/>
</dbReference>
<dbReference type="Proteomes" id="UP000293142">
    <property type="component" value="Unassembled WGS sequence"/>
</dbReference>
<dbReference type="SUPFAM" id="SSF53300">
    <property type="entry name" value="vWA-like"/>
    <property type="match status" value="1"/>
</dbReference>
<name>A0A4Q9DU26_9BACL</name>
<accession>A0A4Q9DU26</accession>
<feature type="domain" description="VWFA" evidence="2">
    <location>
        <begin position="394"/>
        <end position="567"/>
    </location>
</feature>